<organism evidence="3 4">
    <name type="scientific">Nesidiocoris tenuis</name>
    <dbReference type="NCBI Taxonomy" id="355587"/>
    <lineage>
        <taxon>Eukaryota</taxon>
        <taxon>Metazoa</taxon>
        <taxon>Ecdysozoa</taxon>
        <taxon>Arthropoda</taxon>
        <taxon>Hexapoda</taxon>
        <taxon>Insecta</taxon>
        <taxon>Pterygota</taxon>
        <taxon>Neoptera</taxon>
        <taxon>Paraneoptera</taxon>
        <taxon>Hemiptera</taxon>
        <taxon>Heteroptera</taxon>
        <taxon>Panheteroptera</taxon>
        <taxon>Cimicomorpha</taxon>
        <taxon>Miridae</taxon>
        <taxon>Dicyphina</taxon>
        <taxon>Nesidiocoris</taxon>
    </lineage>
</organism>
<sequence length="253" mass="29527">MEHRACQERCILLKQQQQIIRSLLQTQRDPTVRSSRGSLRSSLMSQMDETVRYIGNDRGSDIIDRKKREFREREESLRERKKNIEALIAWKKRIEQEEKIVREKEKLIAQSSFSAQLPESVVERGTSPVPEMKETSEEPIKPSTTEIQAMPATGSPFFTKAMRMPMIKTPLSPRVTIVKRRHSSGSDESMLLSQNDTLSEPSDVDVRVSALEQQLRHRKSELAKLKREYQKNQKERLRSTERNLINQIQVNFH</sequence>
<evidence type="ECO:0000256" key="1">
    <source>
        <dbReference type="SAM" id="Coils"/>
    </source>
</evidence>
<dbReference type="AlphaFoldDB" id="A0A6H5FYI3"/>
<dbReference type="InterPro" id="IPR028750">
    <property type="entry name" value="CEP350/CC187"/>
</dbReference>
<dbReference type="PANTHER" id="PTHR13958">
    <property type="entry name" value="CENTROSOME-ASSOCIATED PROTEIN 350"/>
    <property type="match status" value="1"/>
</dbReference>
<feature type="coiled-coil region" evidence="1">
    <location>
        <begin position="208"/>
        <end position="242"/>
    </location>
</feature>
<proteinExistence type="predicted"/>
<evidence type="ECO:0000256" key="2">
    <source>
        <dbReference type="SAM" id="MobiDB-lite"/>
    </source>
</evidence>
<keyword evidence="1" id="KW-0175">Coiled coil</keyword>
<dbReference type="PANTHER" id="PTHR13958:SF3">
    <property type="entry name" value="CAP-GLY DOMAIN-CONTAINING PROTEIN-RELATED"/>
    <property type="match status" value="1"/>
</dbReference>
<dbReference type="Proteomes" id="UP000479000">
    <property type="component" value="Unassembled WGS sequence"/>
</dbReference>
<dbReference type="GO" id="GO:0008017">
    <property type="term" value="F:microtubule binding"/>
    <property type="evidence" value="ECO:0007669"/>
    <property type="project" value="InterPro"/>
</dbReference>
<dbReference type="GO" id="GO:0034453">
    <property type="term" value="P:microtubule anchoring"/>
    <property type="evidence" value="ECO:0007669"/>
    <property type="project" value="InterPro"/>
</dbReference>
<dbReference type="GO" id="GO:0005813">
    <property type="term" value="C:centrosome"/>
    <property type="evidence" value="ECO:0007669"/>
    <property type="project" value="InterPro"/>
</dbReference>
<keyword evidence="4" id="KW-1185">Reference proteome</keyword>
<dbReference type="EMBL" id="CADCXU010002475">
    <property type="protein sequence ID" value="CAA9994744.1"/>
    <property type="molecule type" value="Genomic_DNA"/>
</dbReference>
<name>A0A6H5FYI3_9HEMI</name>
<feature type="region of interest" description="Disordered" evidence="2">
    <location>
        <begin position="119"/>
        <end position="141"/>
    </location>
</feature>
<gene>
    <name evidence="3" type="ORF">NTEN_LOCUS1560</name>
</gene>
<dbReference type="OrthoDB" id="306254at2759"/>
<protein>
    <submittedName>
        <fullName evidence="3">Uncharacterized protein</fullName>
    </submittedName>
</protein>
<reference evidence="3 4" key="1">
    <citation type="submission" date="2020-02" db="EMBL/GenBank/DDBJ databases">
        <authorList>
            <person name="Ferguson B K."/>
        </authorList>
    </citation>
    <scope>NUCLEOTIDE SEQUENCE [LARGE SCALE GENOMIC DNA]</scope>
</reference>
<accession>A0A6H5FYI3</accession>
<feature type="compositionally biased region" description="Basic and acidic residues" evidence="2">
    <location>
        <begin position="131"/>
        <end position="140"/>
    </location>
</feature>
<evidence type="ECO:0000313" key="4">
    <source>
        <dbReference type="Proteomes" id="UP000479000"/>
    </source>
</evidence>
<evidence type="ECO:0000313" key="3">
    <source>
        <dbReference type="EMBL" id="CAA9994744.1"/>
    </source>
</evidence>